<gene>
    <name evidence="4" type="ORF">EDD52_12916</name>
</gene>
<dbReference type="Proteomes" id="UP000295696">
    <property type="component" value="Unassembled WGS sequence"/>
</dbReference>
<evidence type="ECO:0000313" key="5">
    <source>
        <dbReference type="Proteomes" id="UP000295696"/>
    </source>
</evidence>
<keyword evidence="1" id="KW-0808">Transferase</keyword>
<evidence type="ECO:0000256" key="2">
    <source>
        <dbReference type="ARBA" id="ARBA00022777"/>
    </source>
</evidence>
<proteinExistence type="predicted"/>
<comment type="caution">
    <text evidence="4">The sequence shown here is derived from an EMBL/GenBank/DDBJ whole genome shotgun (WGS) entry which is preliminary data.</text>
</comment>
<dbReference type="InterPro" id="IPR012893">
    <property type="entry name" value="HipA-like_C"/>
</dbReference>
<dbReference type="GO" id="GO:0016301">
    <property type="term" value="F:kinase activity"/>
    <property type="evidence" value="ECO:0007669"/>
    <property type="project" value="UniProtKB-KW"/>
</dbReference>
<dbReference type="Pfam" id="PF07804">
    <property type="entry name" value="HipA_C"/>
    <property type="match status" value="1"/>
</dbReference>
<evidence type="ECO:0000256" key="1">
    <source>
        <dbReference type="ARBA" id="ARBA00022679"/>
    </source>
</evidence>
<name>A0A4R3IZL0_9RHOB</name>
<feature type="domain" description="HipA-like C-terminal" evidence="3">
    <location>
        <begin position="6"/>
        <end position="75"/>
    </location>
</feature>
<evidence type="ECO:0000313" key="4">
    <source>
        <dbReference type="EMBL" id="TCS56158.1"/>
    </source>
</evidence>
<reference evidence="4 5" key="1">
    <citation type="submission" date="2019-03" db="EMBL/GenBank/DDBJ databases">
        <title>Genomic Encyclopedia of Type Strains, Phase IV (KMG-IV): sequencing the most valuable type-strain genomes for metagenomic binning, comparative biology and taxonomic classification.</title>
        <authorList>
            <person name="Goeker M."/>
        </authorList>
    </citation>
    <scope>NUCLEOTIDE SEQUENCE [LARGE SCALE GENOMIC DNA]</scope>
    <source>
        <strain evidence="4 5">DSM 104836</strain>
    </source>
</reference>
<keyword evidence="2" id="KW-0418">Kinase</keyword>
<keyword evidence="5" id="KW-1185">Reference proteome</keyword>
<dbReference type="AlphaFoldDB" id="A0A4R3IZL0"/>
<accession>A0A4R3IZL0</accession>
<protein>
    <submittedName>
        <fullName evidence="4">HipA-like protein</fullName>
    </submittedName>
</protein>
<sequence length="89" mass="10230">MNPIDDENALWIIKLPKQVDTYAMARAEVMALRLARLCGITAAEAHVINDAPHFPMIRVRRFDRLGADHTGRVPYTSRRRRSWAAGWIM</sequence>
<evidence type="ECO:0000259" key="3">
    <source>
        <dbReference type="Pfam" id="PF07804"/>
    </source>
</evidence>
<dbReference type="EMBL" id="SLZU01000029">
    <property type="protein sequence ID" value="TCS56158.1"/>
    <property type="molecule type" value="Genomic_DNA"/>
</dbReference>
<organism evidence="4 5">
    <name type="scientific">Primorskyibacter sedentarius</name>
    <dbReference type="NCBI Taxonomy" id="745311"/>
    <lineage>
        <taxon>Bacteria</taxon>
        <taxon>Pseudomonadati</taxon>
        <taxon>Pseudomonadota</taxon>
        <taxon>Alphaproteobacteria</taxon>
        <taxon>Rhodobacterales</taxon>
        <taxon>Roseobacteraceae</taxon>
        <taxon>Primorskyibacter</taxon>
    </lineage>
</organism>